<gene>
    <name evidence="6" type="ORF">M407DRAFT_81941</name>
</gene>
<dbReference type="GO" id="GO:0005524">
    <property type="term" value="F:ATP binding"/>
    <property type="evidence" value="ECO:0007669"/>
    <property type="project" value="UniProtKB-KW"/>
</dbReference>
<organism evidence="6 7">
    <name type="scientific">Tulasnella calospora MUT 4182</name>
    <dbReference type="NCBI Taxonomy" id="1051891"/>
    <lineage>
        <taxon>Eukaryota</taxon>
        <taxon>Fungi</taxon>
        <taxon>Dikarya</taxon>
        <taxon>Basidiomycota</taxon>
        <taxon>Agaricomycotina</taxon>
        <taxon>Agaricomycetes</taxon>
        <taxon>Cantharellales</taxon>
        <taxon>Tulasnellaceae</taxon>
        <taxon>Tulasnella</taxon>
    </lineage>
</organism>
<dbReference type="Pfam" id="PF00069">
    <property type="entry name" value="Pkinase"/>
    <property type="match status" value="1"/>
</dbReference>
<dbReference type="SUPFAM" id="SSF56112">
    <property type="entry name" value="Protein kinase-like (PK-like)"/>
    <property type="match status" value="1"/>
</dbReference>
<reference evidence="6 7" key="1">
    <citation type="submission" date="2014-04" db="EMBL/GenBank/DDBJ databases">
        <authorList>
            <consortium name="DOE Joint Genome Institute"/>
            <person name="Kuo A."/>
            <person name="Girlanda M."/>
            <person name="Perotto S."/>
            <person name="Kohler A."/>
            <person name="Nagy L.G."/>
            <person name="Floudas D."/>
            <person name="Copeland A."/>
            <person name="Barry K.W."/>
            <person name="Cichocki N."/>
            <person name="Veneault-Fourrey C."/>
            <person name="LaButti K."/>
            <person name="Lindquist E.A."/>
            <person name="Lipzen A."/>
            <person name="Lundell T."/>
            <person name="Morin E."/>
            <person name="Murat C."/>
            <person name="Sun H."/>
            <person name="Tunlid A."/>
            <person name="Henrissat B."/>
            <person name="Grigoriev I.V."/>
            <person name="Hibbett D.S."/>
            <person name="Martin F."/>
            <person name="Nordberg H.P."/>
            <person name="Cantor M.N."/>
            <person name="Hua S.X."/>
        </authorList>
    </citation>
    <scope>NUCLEOTIDE SEQUENCE [LARGE SCALE GENOMIC DNA]</scope>
    <source>
        <strain evidence="6 7">MUT 4182</strain>
    </source>
</reference>
<evidence type="ECO:0000256" key="4">
    <source>
        <dbReference type="ARBA" id="ARBA00022840"/>
    </source>
</evidence>
<dbReference type="PANTHER" id="PTHR44329:SF288">
    <property type="entry name" value="MITOGEN-ACTIVATED PROTEIN KINASE KINASE KINASE 20"/>
    <property type="match status" value="1"/>
</dbReference>
<reference evidence="7" key="2">
    <citation type="submission" date="2015-01" db="EMBL/GenBank/DDBJ databases">
        <title>Evolutionary Origins and Diversification of the Mycorrhizal Mutualists.</title>
        <authorList>
            <consortium name="DOE Joint Genome Institute"/>
            <consortium name="Mycorrhizal Genomics Consortium"/>
            <person name="Kohler A."/>
            <person name="Kuo A."/>
            <person name="Nagy L.G."/>
            <person name="Floudas D."/>
            <person name="Copeland A."/>
            <person name="Barry K.W."/>
            <person name="Cichocki N."/>
            <person name="Veneault-Fourrey C."/>
            <person name="LaButti K."/>
            <person name="Lindquist E.A."/>
            <person name="Lipzen A."/>
            <person name="Lundell T."/>
            <person name="Morin E."/>
            <person name="Murat C."/>
            <person name="Riley R."/>
            <person name="Ohm R."/>
            <person name="Sun H."/>
            <person name="Tunlid A."/>
            <person name="Henrissat B."/>
            <person name="Grigoriev I.V."/>
            <person name="Hibbett D.S."/>
            <person name="Martin F."/>
        </authorList>
    </citation>
    <scope>NUCLEOTIDE SEQUENCE [LARGE SCALE GENOMIC DNA]</scope>
    <source>
        <strain evidence="7">MUT 4182</strain>
    </source>
</reference>
<dbReference type="GO" id="GO:0004674">
    <property type="term" value="F:protein serine/threonine kinase activity"/>
    <property type="evidence" value="ECO:0007669"/>
    <property type="project" value="TreeGrafter"/>
</dbReference>
<evidence type="ECO:0000256" key="1">
    <source>
        <dbReference type="ARBA" id="ARBA00022679"/>
    </source>
</evidence>
<keyword evidence="7" id="KW-1185">Reference proteome</keyword>
<dbReference type="PROSITE" id="PS00108">
    <property type="entry name" value="PROTEIN_KINASE_ST"/>
    <property type="match status" value="1"/>
</dbReference>
<protein>
    <recommendedName>
        <fullName evidence="5">Protein kinase domain-containing protein</fullName>
    </recommendedName>
</protein>
<evidence type="ECO:0000313" key="6">
    <source>
        <dbReference type="EMBL" id="KIO20091.1"/>
    </source>
</evidence>
<evidence type="ECO:0000256" key="3">
    <source>
        <dbReference type="ARBA" id="ARBA00022777"/>
    </source>
</evidence>
<dbReference type="PROSITE" id="PS50011">
    <property type="entry name" value="PROTEIN_KINASE_DOM"/>
    <property type="match status" value="1"/>
</dbReference>
<dbReference type="AlphaFoldDB" id="A0A0C3Q7N4"/>
<dbReference type="PANTHER" id="PTHR44329">
    <property type="entry name" value="SERINE/THREONINE-PROTEIN KINASE TNNI3K-RELATED"/>
    <property type="match status" value="1"/>
</dbReference>
<keyword evidence="4" id="KW-0067">ATP-binding</keyword>
<dbReference type="Proteomes" id="UP000054248">
    <property type="component" value="Unassembled WGS sequence"/>
</dbReference>
<dbReference type="InterPro" id="IPR011009">
    <property type="entry name" value="Kinase-like_dom_sf"/>
</dbReference>
<feature type="non-terminal residue" evidence="6">
    <location>
        <position position="1"/>
    </location>
</feature>
<keyword evidence="3" id="KW-0418">Kinase</keyword>
<dbReference type="InterPro" id="IPR008271">
    <property type="entry name" value="Ser/Thr_kinase_AS"/>
</dbReference>
<dbReference type="InterPro" id="IPR051681">
    <property type="entry name" value="Ser/Thr_Kinases-Pseudokinases"/>
</dbReference>
<accession>A0A0C3Q7N4</accession>
<keyword evidence="2" id="KW-0547">Nucleotide-binding</keyword>
<dbReference type="STRING" id="1051891.A0A0C3Q7N4"/>
<dbReference type="EMBL" id="KN823188">
    <property type="protein sequence ID" value="KIO20091.1"/>
    <property type="molecule type" value="Genomic_DNA"/>
</dbReference>
<dbReference type="HOGENOM" id="CLU_000288_7_18_1"/>
<keyword evidence="1" id="KW-0808">Transferase</keyword>
<evidence type="ECO:0000259" key="5">
    <source>
        <dbReference type="PROSITE" id="PS50011"/>
    </source>
</evidence>
<dbReference type="Gene3D" id="1.10.510.10">
    <property type="entry name" value="Transferase(Phosphotransferase) domain 1"/>
    <property type="match status" value="1"/>
</dbReference>
<evidence type="ECO:0000256" key="2">
    <source>
        <dbReference type="ARBA" id="ARBA00022741"/>
    </source>
</evidence>
<name>A0A0C3Q7N4_9AGAM</name>
<dbReference type="OrthoDB" id="26722at2759"/>
<evidence type="ECO:0000313" key="7">
    <source>
        <dbReference type="Proteomes" id="UP000054248"/>
    </source>
</evidence>
<feature type="domain" description="Protein kinase" evidence="5">
    <location>
        <begin position="1"/>
        <end position="218"/>
    </location>
</feature>
<sequence>RLNHPNIIKLVGVVEDMKKGIVWLVYPWEANGNLVNCINGHVVRERRRGINDVAMGLSYLHGRDPPICHGDLKSLNILVNSGNRAVITDFGSARTALTAEIAPSGEFITITGPAWTMRWAAPELLEGDLPGLASDIWALGWICWEVVTGKFPFDKENDVSVVLRITKGDLPAIENDDQLKQIKVLCNLMRECWKLDTSERPTALRCQQIISLMVLYFFSGRQPALTNGFRRIRQYRGRWLLATRGFLATGAQHSPMTQGRHILPPQICSRIL</sequence>
<dbReference type="SMART" id="SM00220">
    <property type="entry name" value="S_TKc"/>
    <property type="match status" value="1"/>
</dbReference>
<proteinExistence type="predicted"/>
<dbReference type="InterPro" id="IPR000719">
    <property type="entry name" value="Prot_kinase_dom"/>
</dbReference>